<keyword evidence="2" id="KW-1185">Reference proteome</keyword>
<evidence type="ECO:0000313" key="2">
    <source>
        <dbReference type="Proteomes" id="UP000297280"/>
    </source>
</evidence>
<reference evidence="1 2" key="1">
    <citation type="submission" date="2017-12" db="EMBL/GenBank/DDBJ databases">
        <title>Comparative genomics of Botrytis spp.</title>
        <authorList>
            <person name="Valero-Jimenez C.A."/>
            <person name="Tapia P."/>
            <person name="Veloso J."/>
            <person name="Silva-Moreno E."/>
            <person name="Staats M."/>
            <person name="Valdes J.H."/>
            <person name="Van Kan J.A.L."/>
        </authorList>
    </citation>
    <scope>NUCLEOTIDE SEQUENCE [LARGE SCALE GENOMIC DNA]</scope>
    <source>
        <strain evidence="1 2">MUCL3349</strain>
    </source>
</reference>
<dbReference type="AlphaFoldDB" id="A0A4Z1K951"/>
<dbReference type="EMBL" id="PQXO01000809">
    <property type="protein sequence ID" value="TGO82527.1"/>
    <property type="molecule type" value="Genomic_DNA"/>
</dbReference>
<proteinExistence type="predicted"/>
<sequence length="147" mass="16847">MESKPSKPLIPDPLTHWAFIPPKRFYSTPMQSDFLSYKPISPDDWFNAASEEAIGIGTVRLEVRCSYKGSKAWRFIEFKNVRHVKGSARQIGREKSEYSSVEERFLGSAPDWSDTVVVDRERGTPLFIVRNGSLYSEPCKKLGTEWN</sequence>
<name>A0A4Z1K951_9HELO</name>
<gene>
    <name evidence="1" type="ORF">BPOR_0812g00040</name>
</gene>
<organism evidence="1 2">
    <name type="scientific">Botrytis porri</name>
    <dbReference type="NCBI Taxonomy" id="87229"/>
    <lineage>
        <taxon>Eukaryota</taxon>
        <taxon>Fungi</taxon>
        <taxon>Dikarya</taxon>
        <taxon>Ascomycota</taxon>
        <taxon>Pezizomycotina</taxon>
        <taxon>Leotiomycetes</taxon>
        <taxon>Helotiales</taxon>
        <taxon>Sclerotiniaceae</taxon>
        <taxon>Botrytis</taxon>
    </lineage>
</organism>
<comment type="caution">
    <text evidence="1">The sequence shown here is derived from an EMBL/GenBank/DDBJ whole genome shotgun (WGS) entry which is preliminary data.</text>
</comment>
<dbReference type="Proteomes" id="UP000297280">
    <property type="component" value="Unassembled WGS sequence"/>
</dbReference>
<accession>A0A4Z1K951</accession>
<evidence type="ECO:0000313" key="1">
    <source>
        <dbReference type="EMBL" id="TGO82527.1"/>
    </source>
</evidence>
<protein>
    <submittedName>
        <fullName evidence="1">Uncharacterized protein</fullName>
    </submittedName>
</protein>